<dbReference type="GO" id="GO:0033202">
    <property type="term" value="C:DNA helicase complex"/>
    <property type="evidence" value="ECO:0007669"/>
    <property type="project" value="TreeGrafter"/>
</dbReference>
<evidence type="ECO:0000256" key="13">
    <source>
        <dbReference type="ARBA" id="ARBA00034923"/>
    </source>
</evidence>
<dbReference type="Gene3D" id="3.90.320.10">
    <property type="match status" value="1"/>
</dbReference>
<dbReference type="InterPro" id="IPR014017">
    <property type="entry name" value="DNA_helicase_UvrD-like_C"/>
</dbReference>
<evidence type="ECO:0000313" key="18">
    <source>
        <dbReference type="EMBL" id="ADR34367.1"/>
    </source>
</evidence>
<evidence type="ECO:0000256" key="14">
    <source>
        <dbReference type="ARBA" id="ARBA00048988"/>
    </source>
</evidence>
<feature type="domain" description="UvrD-like helicase C-terminal" evidence="17">
    <location>
        <begin position="487"/>
        <end position="772"/>
    </location>
</feature>
<keyword evidence="3" id="KW-0227">DNA damage</keyword>
<keyword evidence="19" id="KW-1185">Reference proteome</keyword>
<dbReference type="Proteomes" id="UP000008721">
    <property type="component" value="Chromosome"/>
</dbReference>
<evidence type="ECO:0000256" key="8">
    <source>
        <dbReference type="ARBA" id="ARBA00023125"/>
    </source>
</evidence>
<keyword evidence="9" id="KW-0234">DNA repair</keyword>
<name>E4U0W5_SULKY</name>
<evidence type="ECO:0000256" key="11">
    <source>
        <dbReference type="ARBA" id="ARBA00034617"/>
    </source>
</evidence>
<evidence type="ECO:0000256" key="3">
    <source>
        <dbReference type="ARBA" id="ARBA00022763"/>
    </source>
</evidence>
<keyword evidence="1" id="KW-0540">Nuclease</keyword>
<sequence length="1102" mass="127021">MNKFDIFNHVAISAGAGSGKTYTLSRRYINILVGFNLFYEGESSRPMLEALSPARPNEIVTITYTEAGALEMKSRIFSLIQNTLRYIEGKLDLKHDDYDSIHKALNPLDQPWIEHVQSMLEHSLRYLSSATISTIHSYCLDLIEQFGDYLKLDSKPQIIGDDEKILAYTDAYRAVLSDEPEIIKEINQTISLYKLSQIAQKYSFNAQFREAFNNYALLCDDKEFSLREIWMASHLSTYREHFEKGFSALGALATQDPSKSDYCDAILANAKTLLQGHGEWFEYPGQFRKNKNIEEDTFESVKGLRDALKELKWTMIDPDAERYYVSTLKYVHALFVKVYERFRLALREKGYTDFETILEQANMLLEKDIALSTRYFMVDEFQDTNSYQWGIVTKAAAKNNANIFIVGDEKQSIFAFQGADVSVFAKASRSIGIEKPLSMEVNRRSDRSIIDLVNDVFAPAMAKKESIALEPINCIGEFRADDCIALFNTYTAQPRIFNDFEARYEPLLTPDTKGEGTIAILATPVDHTIAECEDECNESLQELRHIASFIHEVTQGKHPQYSDVAQAYSEGKKAIAVLFDSRKHMLPLKQCLLELGLRAKVSDSGNFFETKEVNDIFIVLKLLSIMDNLDWENLRGKEKYVISGALRSNILRCSADEIEYCLRVKRLPEILFRWKALSFYTPLHKLVQNIVEERALLHLYRHIDGYEQRAANIEQLIDMAHEYSTRMGSNLKGFSDELEAFIHNENVIEEEAFVIEEGVGSIEIVTMHGSKGLEWPMVIIGAMNRSFLGMSKQETLVYDRFENKELIGFKIGEYEPLVYKFIKERINQKHLAERKRLFYVAMTRPEHHLVLSTAINNYEKGPRLCYNCGSNNYFTLVNNVLGIDYEELYERHIDQIKNISIYYPGEWSGNDATNAEIEVIPPKIVEPQQFSRFSFICPSGTVNPLSFLEEREFDAGTAGSVVHKILENHWHELENDNIYERYFNEYNVPEEFKNNIIRMSKVFMKSRHFTKLKNGAEAYFEHDFVMHQDGNQIRGSIDLFYYDDEANGWVIVDFKTTALNEKSPEDVIIENGYDKQLEFYGTYLESVIGDEIIISKEICWLS</sequence>
<comment type="catalytic activity">
    <reaction evidence="14">
        <text>ATP + H2O = ADP + phosphate + H(+)</text>
        <dbReference type="Rhea" id="RHEA:13065"/>
        <dbReference type="ChEBI" id="CHEBI:15377"/>
        <dbReference type="ChEBI" id="CHEBI:15378"/>
        <dbReference type="ChEBI" id="CHEBI:30616"/>
        <dbReference type="ChEBI" id="CHEBI:43474"/>
        <dbReference type="ChEBI" id="CHEBI:456216"/>
        <dbReference type="EC" id="5.6.2.4"/>
    </reaction>
</comment>
<dbReference type="GO" id="GO:0005524">
    <property type="term" value="F:ATP binding"/>
    <property type="evidence" value="ECO:0007669"/>
    <property type="project" value="UniProtKB-UniRule"/>
</dbReference>
<keyword evidence="6" id="KW-0269">Exonuclease</keyword>
<feature type="binding site" evidence="15">
    <location>
        <begin position="14"/>
        <end position="21"/>
    </location>
    <ligand>
        <name>ATP</name>
        <dbReference type="ChEBI" id="CHEBI:30616"/>
    </ligand>
</feature>
<organism evidence="18 19">
    <name type="scientific">Sulfuricurvum kujiense (strain ATCC BAA-921 / DSM 16994 / JCM 11577 / YK-1)</name>
    <dbReference type="NCBI Taxonomy" id="709032"/>
    <lineage>
        <taxon>Bacteria</taxon>
        <taxon>Pseudomonadati</taxon>
        <taxon>Campylobacterota</taxon>
        <taxon>Epsilonproteobacteria</taxon>
        <taxon>Campylobacterales</taxon>
        <taxon>Sulfurimonadaceae</taxon>
        <taxon>Sulfuricurvum</taxon>
    </lineage>
</organism>
<comment type="catalytic activity">
    <reaction evidence="11">
        <text>Couples ATP hydrolysis with the unwinding of duplex DNA by translocating in the 3'-5' direction.</text>
        <dbReference type="EC" id="5.6.2.4"/>
    </reaction>
</comment>
<dbReference type="PROSITE" id="PS51198">
    <property type="entry name" value="UVRD_HELICASE_ATP_BIND"/>
    <property type="match status" value="1"/>
</dbReference>
<evidence type="ECO:0000313" key="19">
    <source>
        <dbReference type="Proteomes" id="UP000008721"/>
    </source>
</evidence>
<protein>
    <recommendedName>
        <fullName evidence="12">DNA 3'-5' helicase</fullName>
        <ecNumber evidence="12">5.6.2.4</ecNumber>
    </recommendedName>
    <alternativeName>
        <fullName evidence="13">DNA 3'-5' helicase II</fullName>
    </alternativeName>
</protein>
<gene>
    <name evidence="18" type="ordered locus">Sulku_1706</name>
</gene>
<evidence type="ECO:0000256" key="6">
    <source>
        <dbReference type="ARBA" id="ARBA00022839"/>
    </source>
</evidence>
<keyword evidence="2 15" id="KW-0547">Nucleotide-binding</keyword>
<evidence type="ECO:0000256" key="4">
    <source>
        <dbReference type="ARBA" id="ARBA00022801"/>
    </source>
</evidence>
<evidence type="ECO:0000256" key="15">
    <source>
        <dbReference type="PROSITE-ProRule" id="PRU00560"/>
    </source>
</evidence>
<evidence type="ECO:0000256" key="9">
    <source>
        <dbReference type="ARBA" id="ARBA00023204"/>
    </source>
</evidence>
<evidence type="ECO:0000256" key="5">
    <source>
        <dbReference type="ARBA" id="ARBA00022806"/>
    </source>
</evidence>
<evidence type="ECO:0000256" key="10">
    <source>
        <dbReference type="ARBA" id="ARBA00023235"/>
    </source>
</evidence>
<dbReference type="SUPFAM" id="SSF52980">
    <property type="entry name" value="Restriction endonuclease-like"/>
    <property type="match status" value="1"/>
</dbReference>
<dbReference type="STRING" id="709032.Sulku_1706"/>
<evidence type="ECO:0000256" key="1">
    <source>
        <dbReference type="ARBA" id="ARBA00022722"/>
    </source>
</evidence>
<dbReference type="InterPro" id="IPR038726">
    <property type="entry name" value="PDDEXK_AddAB-type"/>
</dbReference>
<dbReference type="InterPro" id="IPR011335">
    <property type="entry name" value="Restrct_endonuc-II-like"/>
</dbReference>
<keyword evidence="10" id="KW-0413">Isomerase</keyword>
<keyword evidence="8" id="KW-0238">DNA-binding</keyword>
<dbReference type="PANTHER" id="PTHR11070">
    <property type="entry name" value="UVRD / RECB / PCRA DNA HELICASE FAMILY MEMBER"/>
    <property type="match status" value="1"/>
</dbReference>
<evidence type="ECO:0000259" key="16">
    <source>
        <dbReference type="PROSITE" id="PS51198"/>
    </source>
</evidence>
<dbReference type="GO" id="GO:0004527">
    <property type="term" value="F:exonuclease activity"/>
    <property type="evidence" value="ECO:0007669"/>
    <property type="project" value="UniProtKB-KW"/>
</dbReference>
<proteinExistence type="predicted"/>
<dbReference type="GO" id="GO:0043138">
    <property type="term" value="F:3'-5' DNA helicase activity"/>
    <property type="evidence" value="ECO:0007669"/>
    <property type="project" value="UniProtKB-EC"/>
</dbReference>
<keyword evidence="5 15" id="KW-0347">Helicase</keyword>
<dbReference type="GO" id="GO:0003677">
    <property type="term" value="F:DNA binding"/>
    <property type="evidence" value="ECO:0007669"/>
    <property type="project" value="UniProtKB-KW"/>
</dbReference>
<dbReference type="InterPro" id="IPR014016">
    <property type="entry name" value="UvrD-like_ATP-bd"/>
</dbReference>
<accession>E4U0W5</accession>
<evidence type="ECO:0000259" key="17">
    <source>
        <dbReference type="PROSITE" id="PS51217"/>
    </source>
</evidence>
<dbReference type="InterPro" id="IPR027417">
    <property type="entry name" value="P-loop_NTPase"/>
</dbReference>
<dbReference type="GO" id="GO:0005829">
    <property type="term" value="C:cytosol"/>
    <property type="evidence" value="ECO:0007669"/>
    <property type="project" value="TreeGrafter"/>
</dbReference>
<dbReference type="EMBL" id="CP002355">
    <property type="protein sequence ID" value="ADR34367.1"/>
    <property type="molecule type" value="Genomic_DNA"/>
</dbReference>
<evidence type="ECO:0000256" key="12">
    <source>
        <dbReference type="ARBA" id="ARBA00034808"/>
    </source>
</evidence>
<keyword evidence="4 15" id="KW-0378">Hydrolase</keyword>
<dbReference type="Gene3D" id="1.10.486.10">
    <property type="entry name" value="PCRA, domain 4"/>
    <property type="match status" value="1"/>
</dbReference>
<evidence type="ECO:0000256" key="7">
    <source>
        <dbReference type="ARBA" id="ARBA00022840"/>
    </source>
</evidence>
<evidence type="ECO:0000256" key="2">
    <source>
        <dbReference type="ARBA" id="ARBA00022741"/>
    </source>
</evidence>
<dbReference type="EC" id="5.6.2.4" evidence="12"/>
<dbReference type="SUPFAM" id="SSF52540">
    <property type="entry name" value="P-loop containing nucleoside triphosphate hydrolases"/>
    <property type="match status" value="1"/>
</dbReference>
<feature type="domain" description="UvrD-like helicase ATP-binding" evidence="16">
    <location>
        <begin position="1"/>
        <end position="446"/>
    </location>
</feature>
<dbReference type="PROSITE" id="PS51217">
    <property type="entry name" value="UVRD_HELICASE_CTER"/>
    <property type="match status" value="1"/>
</dbReference>
<dbReference type="InterPro" id="IPR000212">
    <property type="entry name" value="DNA_helicase_UvrD/REP"/>
</dbReference>
<dbReference type="AlphaFoldDB" id="E4U0W5"/>
<dbReference type="KEGG" id="sku:Sulku_1706"/>
<dbReference type="Pfam" id="PF00580">
    <property type="entry name" value="UvrD-helicase"/>
    <property type="match status" value="1"/>
</dbReference>
<dbReference type="GO" id="GO:0000725">
    <property type="term" value="P:recombinational repair"/>
    <property type="evidence" value="ECO:0007669"/>
    <property type="project" value="TreeGrafter"/>
</dbReference>
<keyword evidence="7 15" id="KW-0067">ATP-binding</keyword>
<dbReference type="InterPro" id="IPR011604">
    <property type="entry name" value="PDDEXK-like_dom_sf"/>
</dbReference>
<dbReference type="Pfam" id="PF12705">
    <property type="entry name" value="PDDEXK_1"/>
    <property type="match status" value="1"/>
</dbReference>
<dbReference type="RefSeq" id="WP_013460564.1">
    <property type="nucleotide sequence ID" value="NC_014762.1"/>
</dbReference>
<dbReference type="HOGENOM" id="CLU_001114_6_3_7"/>
<dbReference type="Gene3D" id="3.40.50.300">
    <property type="entry name" value="P-loop containing nucleotide triphosphate hydrolases"/>
    <property type="match status" value="4"/>
</dbReference>
<dbReference type="PANTHER" id="PTHR11070:SF2">
    <property type="entry name" value="ATP-DEPENDENT DNA HELICASE SRS2"/>
    <property type="match status" value="1"/>
</dbReference>
<dbReference type="eggNOG" id="COG1074">
    <property type="taxonomic scope" value="Bacteria"/>
</dbReference>
<reference evidence="18 19" key="1">
    <citation type="journal article" date="2012" name="Stand. Genomic Sci.">
        <title>Complete genome sequence of the sulfur compounds oxidizing chemolithoautotroph Sulfuricurvum kujiense type strain (YK-1(T)).</title>
        <authorList>
            <person name="Han C."/>
            <person name="Kotsyurbenko O."/>
            <person name="Chertkov O."/>
            <person name="Held B."/>
            <person name="Lapidus A."/>
            <person name="Nolan M."/>
            <person name="Lucas S."/>
            <person name="Hammon N."/>
            <person name="Deshpande S."/>
            <person name="Cheng J.F."/>
            <person name="Tapia R."/>
            <person name="Goodwin L.A."/>
            <person name="Pitluck S."/>
            <person name="Liolios K."/>
            <person name="Pagani I."/>
            <person name="Ivanova N."/>
            <person name="Mavromatis K."/>
            <person name="Mikhailova N."/>
            <person name="Pati A."/>
            <person name="Chen A."/>
            <person name="Palaniappan K."/>
            <person name="Land M."/>
            <person name="Hauser L."/>
            <person name="Chang Y.J."/>
            <person name="Jeffries C.D."/>
            <person name="Brambilla E.M."/>
            <person name="Rohde M."/>
            <person name="Spring S."/>
            <person name="Sikorski J."/>
            <person name="Goker M."/>
            <person name="Woyke T."/>
            <person name="Bristow J."/>
            <person name="Eisen J.A."/>
            <person name="Markowitz V."/>
            <person name="Hugenholtz P."/>
            <person name="Kyrpides N.C."/>
            <person name="Klenk H.P."/>
            <person name="Detter J.C."/>
        </authorList>
    </citation>
    <scope>NUCLEOTIDE SEQUENCE [LARGE SCALE GENOMIC DNA]</scope>
    <source>
        <strain evidence="19">ATCC BAA-921 / DSM 16994 / JCM 11577 / YK-1</strain>
    </source>
</reference>
<dbReference type="Pfam" id="PF13361">
    <property type="entry name" value="UvrD_C"/>
    <property type="match status" value="1"/>
</dbReference>